<dbReference type="PaxDb" id="3827-XP_004511711.1"/>
<feature type="region of interest" description="Disordered" evidence="3">
    <location>
        <begin position="906"/>
        <end position="941"/>
    </location>
</feature>
<dbReference type="KEGG" id="cam:101509472"/>
<dbReference type="PANTHER" id="PTHR47358">
    <property type="entry name" value="E3 UBIQUITIN-PROTEIN LIGASE HOS1"/>
    <property type="match status" value="1"/>
</dbReference>
<keyword evidence="5" id="KW-1185">Reference proteome</keyword>
<keyword evidence="2" id="KW-0539">Nucleus</keyword>
<name>A0A1S2YXY6_CICAR</name>
<evidence type="ECO:0000259" key="4">
    <source>
        <dbReference type="Pfam" id="PF13934"/>
    </source>
</evidence>
<feature type="region of interest" description="Disordered" evidence="3">
    <location>
        <begin position="788"/>
        <end position="830"/>
    </location>
</feature>
<dbReference type="eggNOG" id="ENOG502QUFI">
    <property type="taxonomic scope" value="Eukaryota"/>
</dbReference>
<comment type="subcellular location">
    <subcellularLocation>
        <location evidence="1">Nucleus</location>
    </subcellularLocation>
</comment>
<dbReference type="GeneID" id="101509472"/>
<protein>
    <submittedName>
        <fullName evidence="6">E3 ubiquitin-protein ligase HOS1</fullName>
    </submittedName>
</protein>
<gene>
    <name evidence="6" type="primary">LOC101509472</name>
</gene>
<dbReference type="Gene3D" id="3.30.40.10">
    <property type="entry name" value="Zinc/RING finger domain, C3HC4 (zinc finger)"/>
    <property type="match status" value="1"/>
</dbReference>
<feature type="domain" description="ELYS-like" evidence="4">
    <location>
        <begin position="333"/>
        <end position="606"/>
    </location>
</feature>
<dbReference type="GO" id="GO:0016567">
    <property type="term" value="P:protein ubiquitination"/>
    <property type="evidence" value="ECO:0007669"/>
    <property type="project" value="InterPro"/>
</dbReference>
<dbReference type="InterPro" id="IPR044718">
    <property type="entry name" value="HOS1"/>
</dbReference>
<dbReference type="STRING" id="3827.A0A1S2YXY6"/>
<dbReference type="GO" id="GO:0004842">
    <property type="term" value="F:ubiquitin-protein transferase activity"/>
    <property type="evidence" value="ECO:0007669"/>
    <property type="project" value="InterPro"/>
</dbReference>
<dbReference type="Pfam" id="PF13934">
    <property type="entry name" value="ELYS"/>
    <property type="match status" value="1"/>
</dbReference>
<feature type="compositionally biased region" description="Low complexity" evidence="3">
    <location>
        <begin position="7"/>
        <end position="18"/>
    </location>
</feature>
<reference evidence="5" key="1">
    <citation type="journal article" date="2013" name="Nat. Biotechnol.">
        <title>Draft genome sequence of chickpea (Cicer arietinum) provides a resource for trait improvement.</title>
        <authorList>
            <person name="Varshney R.K."/>
            <person name="Song C."/>
            <person name="Saxena R.K."/>
            <person name="Azam S."/>
            <person name="Yu S."/>
            <person name="Sharpe A.G."/>
            <person name="Cannon S."/>
            <person name="Baek J."/>
            <person name="Rosen B.D."/>
            <person name="Tar'an B."/>
            <person name="Millan T."/>
            <person name="Zhang X."/>
            <person name="Ramsay L.D."/>
            <person name="Iwata A."/>
            <person name="Wang Y."/>
            <person name="Nelson W."/>
            <person name="Farmer A.D."/>
            <person name="Gaur P.M."/>
            <person name="Soderlund C."/>
            <person name="Penmetsa R.V."/>
            <person name="Xu C."/>
            <person name="Bharti A.K."/>
            <person name="He W."/>
            <person name="Winter P."/>
            <person name="Zhao S."/>
            <person name="Hane J.K."/>
            <person name="Carrasquilla-Garcia N."/>
            <person name="Condie J.A."/>
            <person name="Upadhyaya H.D."/>
            <person name="Luo M.C."/>
            <person name="Thudi M."/>
            <person name="Gowda C.L."/>
            <person name="Singh N.P."/>
            <person name="Lichtenzveig J."/>
            <person name="Gali K.K."/>
            <person name="Rubio J."/>
            <person name="Nadarajan N."/>
            <person name="Dolezel J."/>
            <person name="Bansal K.C."/>
            <person name="Xu X."/>
            <person name="Edwards D."/>
            <person name="Zhang G."/>
            <person name="Kahl G."/>
            <person name="Gil J."/>
            <person name="Singh K.B."/>
            <person name="Datta S.K."/>
            <person name="Jackson S.A."/>
            <person name="Wang J."/>
            <person name="Cook D.R."/>
        </authorList>
    </citation>
    <scope>NUCLEOTIDE SEQUENCE [LARGE SCALE GENOMIC DNA]</scope>
    <source>
        <strain evidence="5">cv. CDC Frontier</strain>
    </source>
</reference>
<proteinExistence type="predicted"/>
<evidence type="ECO:0000313" key="6">
    <source>
        <dbReference type="RefSeq" id="XP_004511711.1"/>
    </source>
</evidence>
<evidence type="ECO:0000256" key="3">
    <source>
        <dbReference type="SAM" id="MobiDB-lite"/>
    </source>
</evidence>
<dbReference type="AlphaFoldDB" id="A0A1S2YXY6"/>
<dbReference type="OrthoDB" id="20729at2759"/>
<accession>A0A1S2YXY6</accession>
<dbReference type="PANTHER" id="PTHR47358:SF2">
    <property type="entry name" value="E3 UBIQUITIN-PROTEIN LIGASE HOS1"/>
    <property type="match status" value="1"/>
</dbReference>
<evidence type="ECO:0000256" key="2">
    <source>
        <dbReference type="ARBA" id="ARBA00023242"/>
    </source>
</evidence>
<dbReference type="InterPro" id="IPR025151">
    <property type="entry name" value="ELYS_dom"/>
</dbReference>
<feature type="region of interest" description="Disordered" evidence="3">
    <location>
        <begin position="1"/>
        <end position="23"/>
    </location>
</feature>
<dbReference type="RefSeq" id="XP_004511711.1">
    <property type="nucleotide sequence ID" value="XM_004511654.3"/>
</dbReference>
<dbReference type="InterPro" id="IPR013083">
    <property type="entry name" value="Znf_RING/FYVE/PHD"/>
</dbReference>
<organism evidence="5 6">
    <name type="scientific">Cicer arietinum</name>
    <name type="common">Chickpea</name>
    <name type="synonym">Garbanzo</name>
    <dbReference type="NCBI Taxonomy" id="3827"/>
    <lineage>
        <taxon>Eukaryota</taxon>
        <taxon>Viridiplantae</taxon>
        <taxon>Streptophyta</taxon>
        <taxon>Embryophyta</taxon>
        <taxon>Tracheophyta</taxon>
        <taxon>Spermatophyta</taxon>
        <taxon>Magnoliopsida</taxon>
        <taxon>eudicotyledons</taxon>
        <taxon>Gunneridae</taxon>
        <taxon>Pentapetalae</taxon>
        <taxon>rosids</taxon>
        <taxon>fabids</taxon>
        <taxon>Fabales</taxon>
        <taxon>Fabaceae</taxon>
        <taxon>Papilionoideae</taxon>
        <taxon>50 kb inversion clade</taxon>
        <taxon>NPAAA clade</taxon>
        <taxon>Hologalegina</taxon>
        <taxon>IRL clade</taxon>
        <taxon>Cicereae</taxon>
        <taxon>Cicer</taxon>
    </lineage>
</organism>
<evidence type="ECO:0000256" key="1">
    <source>
        <dbReference type="ARBA" id="ARBA00004123"/>
    </source>
</evidence>
<dbReference type="Proteomes" id="UP000087171">
    <property type="component" value="Chromosome Ca8"/>
</dbReference>
<dbReference type="GO" id="GO:0005634">
    <property type="term" value="C:nucleus"/>
    <property type="evidence" value="ECO:0007669"/>
    <property type="project" value="UniProtKB-SubCell"/>
</dbReference>
<evidence type="ECO:0000313" key="5">
    <source>
        <dbReference type="Proteomes" id="UP000087171"/>
    </source>
</evidence>
<sequence length="967" mass="109106">MDRKLNGGTTVSSSSSGGAAITRSFSPTLQPNYSSRLVQETLEHLASIDLIDLCKEAKVERCRATRDLSSCGRYVHHVLNSCGHASLCEECSQRCDICPICRIPIPKSGTKLRHRLYYECLEAGLISKRCDERFQEIEDGEKQLTADVQRLYSLFDVALENNLVSLICHYITDVCMDETAVSSDPVIAFLLDEVVVKDWCKRTFKNIMTELHGIYNLDILGMKERLSLLLKFSLYLKGISNVLDILESSFKGTLSAQLHDLHHLQESILKTKQHMEIIIWCTRHQFLENVRSRFSDTSSWASVVRKRKSEAVRRAWPDATNESVESKGHDGSLFIEDALNNLDLEEETMPGIGDGLEVAALQKDGASIFRSNTNQVLGYYPFKNLRAAADLLFLRGSSDVVIAKQAIFLYYLYDRFWTIPDEEWRDILEDFAATFNVSRHSLLESLTFYLLDDHTEEALQEACRLLPEISGPTSHPKIAEVLLERDSPDTALMVLRWSGRDGGLQMTSLRDAVTAVRVRVECGLLTEAFMHQRVLCTKAKEKTFNKGSSGDTKEKQKGKYINGVEWVDVLVTEICCLCIRRNLVDRMLELPWNSDEEKYIHKCLLDYAIEDPTRTTGSLLVVFYIQRYRYSEAYQVHIKLEKVEQGLISKGSISEESLPRLGTAIQWRANLVNRCLELLPEVEQQQLRNGNLEEGAATSHGVAESPNKVDVHQIQDSTSTSLLIPSSDNPTPMLHKDHTTGLLGSSTLTTSTKIGTPFPTTGPDLGNFINPSYPHEGLFTNNERVSSRKGKIGKSLRYDSTPTPRNHRIRLTNGSPPLKGFSRSQSNSQENVQDKILPGFERNLLFGHDQITSPMYSWKTTANPVTRSTLSSPKEFANDLPNMYSRNVQSHKDDNDWNIVSTNDPMDVSQSHTEKKVNNEGNINGGLRWRSDETSDEEAEQGLEKVMDIANHATPSRTTRRSRVAKR</sequence>
<reference evidence="6" key="2">
    <citation type="submission" date="2025-08" db="UniProtKB">
        <authorList>
            <consortium name="RefSeq"/>
        </authorList>
    </citation>
    <scope>IDENTIFICATION</scope>
    <source>
        <tissue evidence="6">Etiolated seedlings</tissue>
    </source>
</reference>